<evidence type="ECO:0000313" key="1">
    <source>
        <dbReference type="EMBL" id="SSA35988.1"/>
    </source>
</evidence>
<name>A0A2Y8ZXH3_9MICO</name>
<gene>
    <name evidence="1" type="ORF">SAMN04489750_3367</name>
</gene>
<protein>
    <submittedName>
        <fullName evidence="1">Uncharacterized protein</fullName>
    </submittedName>
</protein>
<organism evidence="1 2">
    <name type="scientific">Branchiibius hedensis</name>
    <dbReference type="NCBI Taxonomy" id="672460"/>
    <lineage>
        <taxon>Bacteria</taxon>
        <taxon>Bacillati</taxon>
        <taxon>Actinomycetota</taxon>
        <taxon>Actinomycetes</taxon>
        <taxon>Micrococcales</taxon>
        <taxon>Dermacoccaceae</taxon>
        <taxon>Branchiibius</taxon>
    </lineage>
</organism>
<sequence length="82" mass="8710">MVALDAAGSSPGGEVTVIWPDQLAASRAAGVQVIVDVPVSQDVHAPPPETAVAGRFRFKVMVFNVTGELLEVRRNQVWLVSV</sequence>
<proteinExistence type="predicted"/>
<keyword evidence="2" id="KW-1185">Reference proteome</keyword>
<dbReference type="Proteomes" id="UP000250028">
    <property type="component" value="Unassembled WGS sequence"/>
</dbReference>
<dbReference type="AlphaFoldDB" id="A0A2Y8ZXH3"/>
<accession>A0A2Y8ZXH3</accession>
<evidence type="ECO:0000313" key="2">
    <source>
        <dbReference type="Proteomes" id="UP000250028"/>
    </source>
</evidence>
<reference evidence="2" key="1">
    <citation type="submission" date="2016-10" db="EMBL/GenBank/DDBJ databases">
        <authorList>
            <person name="Varghese N."/>
            <person name="Submissions S."/>
        </authorList>
    </citation>
    <scope>NUCLEOTIDE SEQUENCE [LARGE SCALE GENOMIC DNA]</scope>
    <source>
        <strain evidence="2">DSM 22951</strain>
    </source>
</reference>
<dbReference type="EMBL" id="UESZ01000001">
    <property type="protein sequence ID" value="SSA35988.1"/>
    <property type="molecule type" value="Genomic_DNA"/>
</dbReference>